<gene>
    <name evidence="1" type="ORF">H5410_059825</name>
</gene>
<comment type="caution">
    <text evidence="1">The sequence shown here is derived from an EMBL/GenBank/DDBJ whole genome shotgun (WGS) entry which is preliminary data.</text>
</comment>
<dbReference type="Proteomes" id="UP000824120">
    <property type="component" value="Chromosome 12"/>
</dbReference>
<sequence>MAISGRNPKIRIVIERFTPCFDYSFMVPTNFLLQCDSLKAVLPILLRLFKNVDGRFSKSRAFLESNMGAATILESLSNIEYYSLYRIELRKISKNTFSGIPLARETTSRPSSGFTGTCSGWASPAHWMPLKLGQYLPSSRLIVSRALLRKKKSDSTFQLELVVGPVSIMHAETDESKDEIEVGVWSGGGGSNGKWGVKR</sequence>
<proteinExistence type="predicted"/>
<protein>
    <submittedName>
        <fullName evidence="1">Uncharacterized protein</fullName>
    </submittedName>
</protein>
<organism evidence="1 2">
    <name type="scientific">Solanum commersonii</name>
    <name type="common">Commerson's wild potato</name>
    <name type="synonym">Commerson's nightshade</name>
    <dbReference type="NCBI Taxonomy" id="4109"/>
    <lineage>
        <taxon>Eukaryota</taxon>
        <taxon>Viridiplantae</taxon>
        <taxon>Streptophyta</taxon>
        <taxon>Embryophyta</taxon>
        <taxon>Tracheophyta</taxon>
        <taxon>Spermatophyta</taxon>
        <taxon>Magnoliopsida</taxon>
        <taxon>eudicotyledons</taxon>
        <taxon>Gunneridae</taxon>
        <taxon>Pentapetalae</taxon>
        <taxon>asterids</taxon>
        <taxon>lamiids</taxon>
        <taxon>Solanales</taxon>
        <taxon>Solanaceae</taxon>
        <taxon>Solanoideae</taxon>
        <taxon>Solaneae</taxon>
        <taxon>Solanum</taxon>
    </lineage>
</organism>
<dbReference type="AlphaFoldDB" id="A0A9J5W3E9"/>
<keyword evidence="2" id="KW-1185">Reference proteome</keyword>
<accession>A0A9J5W3E9</accession>
<name>A0A9J5W3E9_SOLCO</name>
<reference evidence="1 2" key="1">
    <citation type="submission" date="2020-09" db="EMBL/GenBank/DDBJ databases">
        <title>De no assembly of potato wild relative species, Solanum commersonii.</title>
        <authorList>
            <person name="Cho K."/>
        </authorList>
    </citation>
    <scope>NUCLEOTIDE SEQUENCE [LARGE SCALE GENOMIC DNA]</scope>
    <source>
        <strain evidence="1">LZ3.2</strain>
        <tissue evidence="1">Leaf</tissue>
    </source>
</reference>
<evidence type="ECO:0000313" key="2">
    <source>
        <dbReference type="Proteomes" id="UP000824120"/>
    </source>
</evidence>
<evidence type="ECO:0000313" key="1">
    <source>
        <dbReference type="EMBL" id="KAG5570059.1"/>
    </source>
</evidence>
<dbReference type="EMBL" id="JACXVP010000012">
    <property type="protein sequence ID" value="KAG5570059.1"/>
    <property type="molecule type" value="Genomic_DNA"/>
</dbReference>